<comment type="caution">
    <text evidence="1">The sequence shown here is derived from an EMBL/GenBank/DDBJ whole genome shotgun (WGS) entry which is preliminary data.</text>
</comment>
<dbReference type="OrthoDB" id="6021263at2759"/>
<evidence type="ECO:0000313" key="1">
    <source>
        <dbReference type="EMBL" id="TID14899.1"/>
    </source>
</evidence>
<protein>
    <submittedName>
        <fullName evidence="1">Uncharacterized protein</fullName>
    </submittedName>
</protein>
<dbReference type="STRING" id="52247.A0A4T0WW43"/>
<dbReference type="GO" id="GO:0005762">
    <property type="term" value="C:mitochondrial large ribosomal subunit"/>
    <property type="evidence" value="ECO:0007669"/>
    <property type="project" value="TreeGrafter"/>
</dbReference>
<dbReference type="Pfam" id="PF12824">
    <property type="entry name" value="MRP-L20"/>
    <property type="match status" value="1"/>
</dbReference>
<reference evidence="1 2" key="1">
    <citation type="journal article" date="2019" name="Front. Genet.">
        <title>Whole-Genome Sequencing of the Opportunistic Yeast Pathogen Candida inconspicua Uncovers Its Hybrid Origin.</title>
        <authorList>
            <person name="Mixao V."/>
            <person name="Hansen A.P."/>
            <person name="Saus E."/>
            <person name="Boekhout T."/>
            <person name="Lass-Florl C."/>
            <person name="Gabaldon T."/>
        </authorList>
    </citation>
    <scope>NUCLEOTIDE SEQUENCE [LARGE SCALE GENOMIC DNA]</scope>
    <source>
        <strain evidence="1 2">CBS 180</strain>
    </source>
</reference>
<accession>A0A4T0WW43</accession>
<dbReference type="PANTHER" id="PTHR28266">
    <property type="entry name" value="54S RIBOSOMAL PROTEIN L20, MITOCHONDRIAL"/>
    <property type="match status" value="1"/>
</dbReference>
<gene>
    <name evidence="1" type="ORF">CANINC_004570</name>
</gene>
<dbReference type="InterPro" id="IPR024388">
    <property type="entry name" value="Ribosomal_mL58"/>
</dbReference>
<name>A0A4T0WW43_9ASCO</name>
<dbReference type="GO" id="GO:0003735">
    <property type="term" value="F:structural constituent of ribosome"/>
    <property type="evidence" value="ECO:0007669"/>
    <property type="project" value="TreeGrafter"/>
</dbReference>
<organism evidence="1 2">
    <name type="scientific">Pichia inconspicua</name>
    <dbReference type="NCBI Taxonomy" id="52247"/>
    <lineage>
        <taxon>Eukaryota</taxon>
        <taxon>Fungi</taxon>
        <taxon>Dikarya</taxon>
        <taxon>Ascomycota</taxon>
        <taxon>Saccharomycotina</taxon>
        <taxon>Pichiomycetes</taxon>
        <taxon>Pichiales</taxon>
        <taxon>Pichiaceae</taxon>
        <taxon>Pichia</taxon>
    </lineage>
</organism>
<dbReference type="EMBL" id="SELW01000657">
    <property type="protein sequence ID" value="TID14899.1"/>
    <property type="molecule type" value="Genomic_DNA"/>
</dbReference>
<dbReference type="PANTHER" id="PTHR28266:SF1">
    <property type="entry name" value="LARGE RIBOSOMAL SUBUNIT PROTEIN ML58"/>
    <property type="match status" value="1"/>
</dbReference>
<proteinExistence type="predicted"/>
<evidence type="ECO:0000313" key="2">
    <source>
        <dbReference type="Proteomes" id="UP000307173"/>
    </source>
</evidence>
<dbReference type="AlphaFoldDB" id="A0A4T0WW43"/>
<keyword evidence="2" id="KW-1185">Reference proteome</keyword>
<dbReference type="Proteomes" id="UP000307173">
    <property type="component" value="Unassembled WGS sequence"/>
</dbReference>
<sequence length="182" mass="20671">MNSLTKTVCRFNSSIPKLATTPNKYNARSSAFNLKPQLPNGLFFHPAPASLDPEITPKAFLPESDPRKDSPHYFKQHDSLLAKENIPFMPSVSKISQPKNYNLSPETVKQIQELRDAGVSRKEIKQKFNVTDNFISLTTTSNSKTISKQVKLLKKTASKWSNKTKAAKKAKELKKIQWEYDF</sequence>